<dbReference type="InterPro" id="IPR002464">
    <property type="entry name" value="DNA/RNA_helicase_DEAH_CS"/>
</dbReference>
<reference evidence="15" key="2">
    <citation type="submission" date="2017-10" db="EMBL/GenBank/DDBJ databases">
        <title>Ladona fulva Genome sequencing and assembly.</title>
        <authorList>
            <person name="Murali S."/>
            <person name="Richards S."/>
            <person name="Bandaranaike D."/>
            <person name="Bellair M."/>
            <person name="Blankenburg K."/>
            <person name="Chao H."/>
            <person name="Dinh H."/>
            <person name="Doddapaneni H."/>
            <person name="Dugan-Rocha S."/>
            <person name="Elkadiri S."/>
            <person name="Gnanaolivu R."/>
            <person name="Hernandez B."/>
            <person name="Skinner E."/>
            <person name="Javaid M."/>
            <person name="Lee S."/>
            <person name="Li M."/>
            <person name="Ming W."/>
            <person name="Munidasa M."/>
            <person name="Muniz J."/>
            <person name="Nguyen L."/>
            <person name="Hughes D."/>
            <person name="Osuji N."/>
            <person name="Pu L.-L."/>
            <person name="Puazo M."/>
            <person name="Qu C."/>
            <person name="Quiroz J."/>
            <person name="Raj R."/>
            <person name="Weissenberger G."/>
            <person name="Xin Y."/>
            <person name="Zou X."/>
            <person name="Han Y."/>
            <person name="Worley K."/>
            <person name="Muzny D."/>
            <person name="Gibbs R."/>
        </authorList>
    </citation>
    <scope>NUCLEOTIDE SEQUENCE</scope>
    <source>
        <strain evidence="15">Sampled in the wild</strain>
    </source>
</reference>
<feature type="non-terminal residue" evidence="15">
    <location>
        <position position="221"/>
    </location>
</feature>
<comment type="catalytic activity">
    <reaction evidence="11">
        <text>Couples ATP hydrolysis with the unwinding of duplex DNA by translocating in the 3'-5' direction.</text>
        <dbReference type="EC" id="5.6.2.4"/>
    </reaction>
</comment>
<dbReference type="PROSITE" id="PS00690">
    <property type="entry name" value="DEAH_ATP_HELICASE"/>
    <property type="match status" value="1"/>
</dbReference>
<dbReference type="GO" id="GO:0005737">
    <property type="term" value="C:cytoplasm"/>
    <property type="evidence" value="ECO:0007669"/>
    <property type="project" value="TreeGrafter"/>
</dbReference>
<keyword evidence="3" id="KW-0479">Metal-binding</keyword>
<dbReference type="GO" id="GO:0000724">
    <property type="term" value="P:double-strand break repair via homologous recombination"/>
    <property type="evidence" value="ECO:0007669"/>
    <property type="project" value="TreeGrafter"/>
</dbReference>
<dbReference type="GO" id="GO:0005694">
    <property type="term" value="C:chromosome"/>
    <property type="evidence" value="ECO:0007669"/>
    <property type="project" value="TreeGrafter"/>
</dbReference>
<dbReference type="GO" id="GO:0003677">
    <property type="term" value="F:DNA binding"/>
    <property type="evidence" value="ECO:0007669"/>
    <property type="project" value="UniProtKB-KW"/>
</dbReference>
<dbReference type="InterPro" id="IPR027417">
    <property type="entry name" value="P-loop_NTPase"/>
</dbReference>
<dbReference type="Gene3D" id="3.40.50.300">
    <property type="entry name" value="P-loop containing nucleotide triphosphate hydrolases"/>
    <property type="match status" value="1"/>
</dbReference>
<dbReference type="AlphaFoldDB" id="A0A8K0NY30"/>
<dbReference type="InterPro" id="IPR014001">
    <property type="entry name" value="Helicase_ATP-bd"/>
</dbReference>
<proteinExistence type="inferred from homology"/>
<dbReference type="PROSITE" id="PS51192">
    <property type="entry name" value="HELICASE_ATP_BIND_1"/>
    <property type="match status" value="1"/>
</dbReference>
<keyword evidence="8" id="KW-0238">DNA-binding</keyword>
<evidence type="ECO:0000256" key="8">
    <source>
        <dbReference type="ARBA" id="ARBA00023125"/>
    </source>
</evidence>
<keyword evidence="5" id="KW-0378">Hydrolase</keyword>
<comment type="similarity">
    <text evidence="2">Belongs to the helicase family. RecQ subfamily.</text>
</comment>
<dbReference type="GO" id="GO:0016787">
    <property type="term" value="F:hydrolase activity"/>
    <property type="evidence" value="ECO:0007669"/>
    <property type="project" value="UniProtKB-KW"/>
</dbReference>
<dbReference type="FunFam" id="3.40.50.300:FF:000444">
    <property type="entry name" value="ATP-dependent DNA helicase"/>
    <property type="match status" value="1"/>
</dbReference>
<keyword evidence="4" id="KW-0547">Nucleotide-binding</keyword>
<dbReference type="PANTHER" id="PTHR13710:SF152">
    <property type="entry name" value="ATP-DEPENDENT DNA HELICASE Q5"/>
    <property type="match status" value="1"/>
</dbReference>
<keyword evidence="9" id="KW-0413">Isomerase</keyword>
<evidence type="ECO:0000256" key="3">
    <source>
        <dbReference type="ARBA" id="ARBA00022723"/>
    </source>
</evidence>
<comment type="catalytic activity">
    <reaction evidence="13">
        <text>ATP + H2O = ADP + phosphate + H(+)</text>
        <dbReference type="Rhea" id="RHEA:13065"/>
        <dbReference type="ChEBI" id="CHEBI:15377"/>
        <dbReference type="ChEBI" id="CHEBI:15378"/>
        <dbReference type="ChEBI" id="CHEBI:30616"/>
        <dbReference type="ChEBI" id="CHEBI:43474"/>
        <dbReference type="ChEBI" id="CHEBI:456216"/>
    </reaction>
</comment>
<name>A0A8K0NY30_LADFU</name>
<evidence type="ECO:0000256" key="6">
    <source>
        <dbReference type="ARBA" id="ARBA00022806"/>
    </source>
</evidence>
<dbReference type="EC" id="5.6.2.4" evidence="12"/>
<evidence type="ECO:0000256" key="2">
    <source>
        <dbReference type="ARBA" id="ARBA00005446"/>
    </source>
</evidence>
<dbReference type="OrthoDB" id="10261556at2759"/>
<keyword evidence="6" id="KW-0347">Helicase</keyword>
<gene>
    <name evidence="15" type="ORF">J437_LFUL001121</name>
</gene>
<dbReference type="GO" id="GO:0046872">
    <property type="term" value="F:metal ion binding"/>
    <property type="evidence" value="ECO:0007669"/>
    <property type="project" value="UniProtKB-KW"/>
</dbReference>
<evidence type="ECO:0000256" key="12">
    <source>
        <dbReference type="ARBA" id="ARBA00034808"/>
    </source>
</evidence>
<evidence type="ECO:0000256" key="13">
    <source>
        <dbReference type="ARBA" id="ARBA00049360"/>
    </source>
</evidence>
<dbReference type="EMBL" id="KZ308183">
    <property type="protein sequence ID" value="KAG8224044.1"/>
    <property type="molecule type" value="Genomic_DNA"/>
</dbReference>
<keyword evidence="7" id="KW-0067">ATP-binding</keyword>
<dbReference type="InterPro" id="IPR011545">
    <property type="entry name" value="DEAD/DEAH_box_helicase_dom"/>
</dbReference>
<feature type="domain" description="Helicase ATP-binding" evidence="14">
    <location>
        <begin position="60"/>
        <end position="221"/>
    </location>
</feature>
<comment type="caution">
    <text evidence="15">The sequence shown here is derived from an EMBL/GenBank/DDBJ whole genome shotgun (WGS) entry which is preliminary data.</text>
</comment>
<evidence type="ECO:0000256" key="5">
    <source>
        <dbReference type="ARBA" id="ARBA00022801"/>
    </source>
</evidence>
<keyword evidence="10" id="KW-0539">Nucleus</keyword>
<comment type="subcellular location">
    <subcellularLocation>
        <location evidence="1">Nucleus</location>
    </subcellularLocation>
</comment>
<protein>
    <recommendedName>
        <fullName evidence="12">DNA 3'-5' helicase</fullName>
        <ecNumber evidence="12">5.6.2.4</ecNumber>
    </recommendedName>
</protein>
<dbReference type="GO" id="GO:0005634">
    <property type="term" value="C:nucleus"/>
    <property type="evidence" value="ECO:0007669"/>
    <property type="project" value="UniProtKB-SubCell"/>
</dbReference>
<evidence type="ECO:0000256" key="10">
    <source>
        <dbReference type="ARBA" id="ARBA00023242"/>
    </source>
</evidence>
<dbReference type="GO" id="GO:0009378">
    <property type="term" value="F:four-way junction helicase activity"/>
    <property type="evidence" value="ECO:0007669"/>
    <property type="project" value="TreeGrafter"/>
</dbReference>
<accession>A0A8K0NY30</accession>
<keyword evidence="16" id="KW-1185">Reference proteome</keyword>
<reference evidence="15" key="1">
    <citation type="submission" date="2013-04" db="EMBL/GenBank/DDBJ databases">
        <authorList>
            <person name="Qu J."/>
            <person name="Murali S.C."/>
            <person name="Bandaranaike D."/>
            <person name="Bellair M."/>
            <person name="Blankenburg K."/>
            <person name="Chao H."/>
            <person name="Dinh H."/>
            <person name="Doddapaneni H."/>
            <person name="Downs B."/>
            <person name="Dugan-Rocha S."/>
            <person name="Elkadiri S."/>
            <person name="Gnanaolivu R.D."/>
            <person name="Hernandez B."/>
            <person name="Javaid M."/>
            <person name="Jayaseelan J.C."/>
            <person name="Lee S."/>
            <person name="Li M."/>
            <person name="Ming W."/>
            <person name="Munidasa M."/>
            <person name="Muniz J."/>
            <person name="Nguyen L."/>
            <person name="Ongeri F."/>
            <person name="Osuji N."/>
            <person name="Pu L.-L."/>
            <person name="Puazo M."/>
            <person name="Qu C."/>
            <person name="Quiroz J."/>
            <person name="Raj R."/>
            <person name="Weissenberger G."/>
            <person name="Xin Y."/>
            <person name="Zou X."/>
            <person name="Han Y."/>
            <person name="Richards S."/>
            <person name="Worley K."/>
            <person name="Muzny D."/>
            <person name="Gibbs R."/>
        </authorList>
    </citation>
    <scope>NUCLEOTIDE SEQUENCE</scope>
    <source>
        <strain evidence="15">Sampled in the wild</strain>
    </source>
</reference>
<dbReference type="SUPFAM" id="SSF52540">
    <property type="entry name" value="P-loop containing nucleoside triphosphate hydrolases"/>
    <property type="match status" value="1"/>
</dbReference>
<evidence type="ECO:0000313" key="16">
    <source>
        <dbReference type="Proteomes" id="UP000792457"/>
    </source>
</evidence>
<sequence>MFMVSIEESSHVFSKEYKHKMSSIKSYLKCEVPEERILNHLQTFFKHNSFKSQLQQKATEAVLTRSHDIFISMPTGAGKSLCYQLPALMNCPKITIVFSPLLALIKDQVDHLQSLKIRAETINSKTNKSERIRIVNDLRAKRPDIRLLYVTPEQARTDFFKRLLEGLYKYDQLAYFIVDEAHCVSQWGHDFRPDYLKLGNLRSEYPNVPWVALTATANALV</sequence>
<evidence type="ECO:0000259" key="14">
    <source>
        <dbReference type="PROSITE" id="PS51192"/>
    </source>
</evidence>
<dbReference type="SMART" id="SM00487">
    <property type="entry name" value="DEXDc"/>
    <property type="match status" value="1"/>
</dbReference>
<dbReference type="GO" id="GO:0043138">
    <property type="term" value="F:3'-5' DNA helicase activity"/>
    <property type="evidence" value="ECO:0007669"/>
    <property type="project" value="UniProtKB-EC"/>
</dbReference>
<evidence type="ECO:0000256" key="4">
    <source>
        <dbReference type="ARBA" id="ARBA00022741"/>
    </source>
</evidence>
<organism evidence="15 16">
    <name type="scientific">Ladona fulva</name>
    <name type="common">Scarce chaser dragonfly</name>
    <name type="synonym">Libellula fulva</name>
    <dbReference type="NCBI Taxonomy" id="123851"/>
    <lineage>
        <taxon>Eukaryota</taxon>
        <taxon>Metazoa</taxon>
        <taxon>Ecdysozoa</taxon>
        <taxon>Arthropoda</taxon>
        <taxon>Hexapoda</taxon>
        <taxon>Insecta</taxon>
        <taxon>Pterygota</taxon>
        <taxon>Palaeoptera</taxon>
        <taxon>Odonata</taxon>
        <taxon>Epiprocta</taxon>
        <taxon>Anisoptera</taxon>
        <taxon>Libelluloidea</taxon>
        <taxon>Libellulidae</taxon>
        <taxon>Ladona</taxon>
    </lineage>
</organism>
<dbReference type="Pfam" id="PF00270">
    <property type="entry name" value="DEAD"/>
    <property type="match status" value="1"/>
</dbReference>
<evidence type="ECO:0000313" key="15">
    <source>
        <dbReference type="EMBL" id="KAG8224044.1"/>
    </source>
</evidence>
<dbReference type="Proteomes" id="UP000792457">
    <property type="component" value="Unassembled WGS sequence"/>
</dbReference>
<dbReference type="PANTHER" id="PTHR13710">
    <property type="entry name" value="DNA HELICASE RECQ FAMILY MEMBER"/>
    <property type="match status" value="1"/>
</dbReference>
<dbReference type="GO" id="GO:0005524">
    <property type="term" value="F:ATP binding"/>
    <property type="evidence" value="ECO:0007669"/>
    <property type="project" value="UniProtKB-KW"/>
</dbReference>
<evidence type="ECO:0000256" key="9">
    <source>
        <dbReference type="ARBA" id="ARBA00023235"/>
    </source>
</evidence>
<evidence type="ECO:0000256" key="11">
    <source>
        <dbReference type="ARBA" id="ARBA00034617"/>
    </source>
</evidence>
<evidence type="ECO:0000256" key="7">
    <source>
        <dbReference type="ARBA" id="ARBA00022840"/>
    </source>
</evidence>
<evidence type="ECO:0000256" key="1">
    <source>
        <dbReference type="ARBA" id="ARBA00004123"/>
    </source>
</evidence>